<gene>
    <name evidence="5" type="primary">aroB</name>
    <name evidence="5" type="ORF">GCM10007147_21630</name>
</gene>
<evidence type="ECO:0000259" key="3">
    <source>
        <dbReference type="Pfam" id="PF01761"/>
    </source>
</evidence>
<comment type="caution">
    <text evidence="5">The sequence shown here is derived from an EMBL/GenBank/DDBJ whole genome shotgun (WGS) entry which is preliminary data.</text>
</comment>
<dbReference type="InterPro" id="IPR050071">
    <property type="entry name" value="Dehydroquinate_synthase"/>
</dbReference>
<evidence type="ECO:0000256" key="2">
    <source>
        <dbReference type="ARBA" id="ARBA00023027"/>
    </source>
</evidence>
<dbReference type="Proteomes" id="UP000654947">
    <property type="component" value="Unassembled WGS sequence"/>
</dbReference>
<keyword evidence="2" id="KW-0520">NAD</keyword>
<dbReference type="Gene3D" id="3.40.50.1970">
    <property type="match status" value="1"/>
</dbReference>
<keyword evidence="6" id="KW-1185">Reference proteome</keyword>
<dbReference type="AlphaFoldDB" id="A0A919CH96"/>
<dbReference type="PANTHER" id="PTHR43622:SF3">
    <property type="entry name" value="2-EPI-5-EPI-VALIOLONE SYNTHASE"/>
    <property type="match status" value="1"/>
</dbReference>
<evidence type="ECO:0000313" key="5">
    <source>
        <dbReference type="EMBL" id="GHD24923.1"/>
    </source>
</evidence>
<protein>
    <submittedName>
        <fullName evidence="5">3-dehydroquinate synthase</fullName>
    </submittedName>
</protein>
<dbReference type="GO" id="GO:0003856">
    <property type="term" value="F:3-dehydroquinate synthase activity"/>
    <property type="evidence" value="ECO:0007669"/>
    <property type="project" value="TreeGrafter"/>
</dbReference>
<dbReference type="PANTHER" id="PTHR43622">
    <property type="entry name" value="3-DEHYDROQUINATE SYNTHASE"/>
    <property type="match status" value="1"/>
</dbReference>
<dbReference type="InterPro" id="IPR056179">
    <property type="entry name" value="DHQS_C"/>
</dbReference>
<evidence type="ECO:0000259" key="4">
    <source>
        <dbReference type="Pfam" id="PF24621"/>
    </source>
</evidence>
<dbReference type="InterPro" id="IPR030960">
    <property type="entry name" value="DHQS/DOIS_N"/>
</dbReference>
<evidence type="ECO:0000313" key="6">
    <source>
        <dbReference type="Proteomes" id="UP000654947"/>
    </source>
</evidence>
<evidence type="ECO:0000256" key="1">
    <source>
        <dbReference type="ARBA" id="ARBA00001911"/>
    </source>
</evidence>
<dbReference type="Gene3D" id="1.20.1090.10">
    <property type="entry name" value="Dehydroquinate synthase-like - alpha domain"/>
    <property type="match status" value="1"/>
</dbReference>
<name>A0A919CH96_9ACTN</name>
<sequence length="378" mass="40915">MDLLAPDGTEYRVDLVDDVLSPRNPLLAERLEGRRTVAFVSPNVDRLYGDRLRTYLGTYMDASDWSLTVLPTGEHNKTLASAEWVCEVAKRSGLDRNGVLLGMGGGVLADVVGFSASVYARGVRHARINTTLVGQVDVGVGVKTGVNSLGSKNMLGTYHPPHASLCDQGLLASLPERELRCGLAEIAKLAMVLDLELFTTLERCPDVFLRDGAPGQLETHVMRTAMRLMMEQLCPNLREHDLARLVDFGHTFSPVIETAGGHRLKHGEAVAVDMALSCLIARHLGLLRADECERALDLIRRSGLPLYDPGTCTPELMADAVRAARQRRGGRLNLVVPSALGAGAFVESPEDVPERLLTAALAELETAEAANGPRELAR</sequence>
<proteinExistence type="predicted"/>
<feature type="domain" description="3-dehydroquinate synthase C-terminal" evidence="4">
    <location>
        <begin position="182"/>
        <end position="307"/>
    </location>
</feature>
<reference evidence="5 6" key="1">
    <citation type="journal article" date="2014" name="Int. J. Syst. Evol. Microbiol.">
        <title>Complete genome sequence of Corynebacterium casei LMG S-19264T (=DSM 44701T), isolated from a smear-ripened cheese.</title>
        <authorList>
            <consortium name="US DOE Joint Genome Institute (JGI-PGF)"/>
            <person name="Walter F."/>
            <person name="Albersmeier A."/>
            <person name="Kalinowski J."/>
            <person name="Ruckert C."/>
        </authorList>
    </citation>
    <scope>NUCLEOTIDE SEQUENCE [LARGE SCALE GENOMIC DNA]</scope>
    <source>
        <strain evidence="5 6">KCTC 19473</strain>
    </source>
</reference>
<feature type="domain" description="3-dehydroquinate synthase N-terminal" evidence="3">
    <location>
        <begin position="69"/>
        <end position="180"/>
    </location>
</feature>
<dbReference type="Pfam" id="PF01761">
    <property type="entry name" value="DHQ_synthase"/>
    <property type="match status" value="1"/>
</dbReference>
<comment type="cofactor">
    <cofactor evidence="1">
        <name>NAD(+)</name>
        <dbReference type="ChEBI" id="CHEBI:57540"/>
    </cofactor>
</comment>
<accession>A0A919CH96</accession>
<organism evidence="5 6">
    <name type="scientific">Nocardiopsis kunsanensis</name>
    <dbReference type="NCBI Taxonomy" id="141693"/>
    <lineage>
        <taxon>Bacteria</taxon>
        <taxon>Bacillati</taxon>
        <taxon>Actinomycetota</taxon>
        <taxon>Actinomycetes</taxon>
        <taxon>Streptosporangiales</taxon>
        <taxon>Nocardiopsidaceae</taxon>
        <taxon>Nocardiopsis</taxon>
    </lineage>
</organism>
<dbReference type="Pfam" id="PF24621">
    <property type="entry name" value="DHQS_C"/>
    <property type="match status" value="1"/>
</dbReference>
<dbReference type="EMBL" id="BMXL01000009">
    <property type="protein sequence ID" value="GHD24923.1"/>
    <property type="molecule type" value="Genomic_DNA"/>
</dbReference>
<dbReference type="SUPFAM" id="SSF56796">
    <property type="entry name" value="Dehydroquinate synthase-like"/>
    <property type="match status" value="1"/>
</dbReference>